<dbReference type="InterPro" id="IPR036962">
    <property type="entry name" value="Glyco_hydro_3_N_sf"/>
</dbReference>
<dbReference type="InterPro" id="IPR017853">
    <property type="entry name" value="GH"/>
</dbReference>
<dbReference type="GO" id="GO:0009251">
    <property type="term" value="P:glucan catabolic process"/>
    <property type="evidence" value="ECO:0007669"/>
    <property type="project" value="TreeGrafter"/>
</dbReference>
<evidence type="ECO:0000256" key="5">
    <source>
        <dbReference type="ARBA" id="ARBA00022801"/>
    </source>
</evidence>
<dbReference type="PANTHER" id="PTHR30620">
    <property type="entry name" value="PERIPLASMIC BETA-GLUCOSIDASE-RELATED"/>
    <property type="match status" value="1"/>
</dbReference>
<reference evidence="9 10" key="1">
    <citation type="journal article" date="2016" name="Nat. Commun.">
        <title>Extremotolerant tardigrade genome and improved radiotolerance of human cultured cells by tardigrade-unique protein.</title>
        <authorList>
            <person name="Hashimoto T."/>
            <person name="Horikawa D.D."/>
            <person name="Saito Y."/>
            <person name="Kuwahara H."/>
            <person name="Kozuka-Hata H."/>
            <person name="Shin-I T."/>
            <person name="Minakuchi Y."/>
            <person name="Ohishi K."/>
            <person name="Motoyama A."/>
            <person name="Aizu T."/>
            <person name="Enomoto A."/>
            <person name="Kondo K."/>
            <person name="Tanaka S."/>
            <person name="Hara Y."/>
            <person name="Koshikawa S."/>
            <person name="Sagara H."/>
            <person name="Miura T."/>
            <person name="Yokobori S."/>
            <person name="Miyagawa K."/>
            <person name="Suzuki Y."/>
            <person name="Kubo T."/>
            <person name="Oyama M."/>
            <person name="Kohara Y."/>
            <person name="Fujiyama A."/>
            <person name="Arakawa K."/>
            <person name="Katayama T."/>
            <person name="Toyoda A."/>
            <person name="Kunieda T."/>
        </authorList>
    </citation>
    <scope>NUCLEOTIDE SEQUENCE [LARGE SCALE GENOMIC DNA]</scope>
    <source>
        <strain evidence="9 10">YOKOZUNA-1</strain>
    </source>
</reference>
<dbReference type="Gene3D" id="2.60.40.10">
    <property type="entry name" value="Immunoglobulins"/>
    <property type="match status" value="1"/>
</dbReference>
<dbReference type="Gene3D" id="3.20.20.300">
    <property type="entry name" value="Glycoside hydrolase, family 3, N-terminal domain"/>
    <property type="match status" value="1"/>
</dbReference>
<dbReference type="Proteomes" id="UP000186922">
    <property type="component" value="Unassembled WGS sequence"/>
</dbReference>
<dbReference type="GO" id="GO:0008422">
    <property type="term" value="F:beta-glucosidase activity"/>
    <property type="evidence" value="ECO:0007669"/>
    <property type="project" value="UniProtKB-EC"/>
</dbReference>
<dbReference type="FunFam" id="2.60.40.10:FF:000495">
    <property type="entry name" value="Periplasmic beta-glucosidase"/>
    <property type="match status" value="1"/>
</dbReference>
<dbReference type="EC" id="3.2.1.21" evidence="3"/>
<protein>
    <recommendedName>
        <fullName evidence="3">beta-glucosidase</fullName>
        <ecNumber evidence="3">3.2.1.21</ecNumber>
    </recommendedName>
</protein>
<keyword evidence="5" id="KW-0378">Hydrolase</keyword>
<name>A0A1D1VSA1_RAMVA</name>
<evidence type="ECO:0000313" key="10">
    <source>
        <dbReference type="Proteomes" id="UP000186922"/>
    </source>
</evidence>
<dbReference type="FunFam" id="3.20.20.300:FF:000005">
    <property type="entry name" value="Periplasmic beta-glucosidase"/>
    <property type="match status" value="1"/>
</dbReference>
<evidence type="ECO:0000256" key="3">
    <source>
        <dbReference type="ARBA" id="ARBA00012744"/>
    </source>
</evidence>
<evidence type="ECO:0000259" key="8">
    <source>
        <dbReference type="SMART" id="SM01217"/>
    </source>
</evidence>
<dbReference type="InterPro" id="IPR001764">
    <property type="entry name" value="Glyco_hydro_3_N"/>
</dbReference>
<dbReference type="InterPro" id="IPR051915">
    <property type="entry name" value="Cellulose_Degrad_GH3"/>
</dbReference>
<dbReference type="Gene3D" id="3.40.50.1700">
    <property type="entry name" value="Glycoside hydrolase family 3 C-terminal domain"/>
    <property type="match status" value="1"/>
</dbReference>
<comment type="caution">
    <text evidence="9">The sequence shown here is derived from an EMBL/GenBank/DDBJ whole genome shotgun (WGS) entry which is preliminary data.</text>
</comment>
<dbReference type="AlphaFoldDB" id="A0A1D1VSA1"/>
<keyword evidence="4" id="KW-0732">Signal</keyword>
<keyword evidence="6" id="KW-0326">Glycosidase</keyword>
<feature type="region of interest" description="Disordered" evidence="7">
    <location>
        <begin position="1"/>
        <end position="22"/>
    </location>
</feature>
<dbReference type="SUPFAM" id="SSF51445">
    <property type="entry name" value="(Trans)glycosidases"/>
    <property type="match status" value="1"/>
</dbReference>
<accession>A0A1D1VSA1</accession>
<dbReference type="Pfam" id="PF00933">
    <property type="entry name" value="Glyco_hydro_3"/>
    <property type="match status" value="1"/>
</dbReference>
<comment type="catalytic activity">
    <reaction evidence="1">
        <text>Hydrolysis of terminal, non-reducing beta-D-glucosyl residues with release of beta-D-glucose.</text>
        <dbReference type="EC" id="3.2.1.21"/>
    </reaction>
</comment>
<dbReference type="InterPro" id="IPR002772">
    <property type="entry name" value="Glyco_hydro_3_C"/>
</dbReference>
<evidence type="ECO:0000256" key="6">
    <source>
        <dbReference type="ARBA" id="ARBA00023295"/>
    </source>
</evidence>
<evidence type="ECO:0000256" key="2">
    <source>
        <dbReference type="ARBA" id="ARBA00005336"/>
    </source>
</evidence>
<dbReference type="OrthoDB" id="47059at2759"/>
<dbReference type="STRING" id="947166.A0A1D1VSA1"/>
<evidence type="ECO:0000313" key="9">
    <source>
        <dbReference type="EMBL" id="GAV01429.1"/>
    </source>
</evidence>
<gene>
    <name evidence="9" type="primary">RvY_12142-1</name>
    <name evidence="9" type="synonym">RvY_12142.1</name>
    <name evidence="9" type="ORF">RvY_12142</name>
</gene>
<evidence type="ECO:0000256" key="7">
    <source>
        <dbReference type="SAM" id="MobiDB-lite"/>
    </source>
</evidence>
<keyword evidence="10" id="KW-1185">Reference proteome</keyword>
<dbReference type="Pfam" id="PF01915">
    <property type="entry name" value="Glyco_hydro_3_C"/>
    <property type="match status" value="1"/>
</dbReference>
<organism evidence="9 10">
    <name type="scientific">Ramazzottius varieornatus</name>
    <name type="common">Water bear</name>
    <name type="synonym">Tardigrade</name>
    <dbReference type="NCBI Taxonomy" id="947166"/>
    <lineage>
        <taxon>Eukaryota</taxon>
        <taxon>Metazoa</taxon>
        <taxon>Ecdysozoa</taxon>
        <taxon>Tardigrada</taxon>
        <taxon>Eutardigrada</taxon>
        <taxon>Parachela</taxon>
        <taxon>Hypsibioidea</taxon>
        <taxon>Ramazzottiidae</taxon>
        <taxon>Ramazzottius</taxon>
    </lineage>
</organism>
<dbReference type="InterPro" id="IPR026891">
    <property type="entry name" value="Fn3-like"/>
</dbReference>
<dbReference type="SMART" id="SM01217">
    <property type="entry name" value="Fn3_like"/>
    <property type="match status" value="1"/>
</dbReference>
<dbReference type="EMBL" id="BDGG01000007">
    <property type="protein sequence ID" value="GAV01429.1"/>
    <property type="molecule type" value="Genomic_DNA"/>
</dbReference>
<dbReference type="InterPro" id="IPR036881">
    <property type="entry name" value="Glyco_hydro_3_C_sf"/>
</dbReference>
<evidence type="ECO:0000256" key="4">
    <source>
        <dbReference type="ARBA" id="ARBA00022729"/>
    </source>
</evidence>
<dbReference type="Pfam" id="PF14310">
    <property type="entry name" value="Fn3-like"/>
    <property type="match status" value="1"/>
</dbReference>
<feature type="domain" description="Fibronectin type III-like" evidence="8">
    <location>
        <begin position="623"/>
        <end position="692"/>
    </location>
</feature>
<dbReference type="SUPFAM" id="SSF52279">
    <property type="entry name" value="Beta-D-glucan exohydrolase, C-terminal domain"/>
    <property type="match status" value="1"/>
</dbReference>
<dbReference type="PRINTS" id="PR00133">
    <property type="entry name" value="GLHYDRLASE3"/>
</dbReference>
<dbReference type="PANTHER" id="PTHR30620:SF16">
    <property type="entry name" value="LYSOSOMAL BETA GLUCOSIDASE"/>
    <property type="match status" value="1"/>
</dbReference>
<sequence>MTLEEKLGQIQQTTGIGGHNGKGNFTPEVADLARRGLIGSVINVRGANNTNTLQRHAMSSRLKIPLIFAYDTIHGYRTLFPIPLGETATWDLEAVEQASAIAAAESRSAGIHWVFAPMVDLMRDPRWGRVMEGSGEDVFLCSEMAKARVRGFQGNDYSQPNKVMACAKHFAAYGAAEAGRDYNTVDMSERRLREIYLPPFQAAVEAGVGSFMTAFNELNGVPATGNKWLLRDVLRDEWKFDGLVVSDWDAVIEMNAHQYSANDSEAARYALNAGTDMEMNSQCVADHGNQLVQTGKVAMDVIDTAVRNILRAKFRLGLFDNPYVDEELEQVTILKPEFLQAARTMAAKSFVLLKNERQILPINKNIRRIAVIGALGNTHHETLSHWSGSARAEDSTTILQGIRAKLPNSNVIFEKGCEVYCTTDKDFDEAIEAVNYTGFAIVVVGEPRQYSGEAGSRAVIDLPGRQLDLVKRINATGKPFVIILMNGRPMTIEWLAKNAPAILVTWRAGTMGGHAVADVLFGDVNPSGKLPMSFPRSTGQIPIHYDMKNTGRPIEKSSASSAQRYRSKYLDVPNDPLYAFGYGLSYTTFAFENFIINTTTLTADESLGIRVEVVNIGDREGEEIVQLYLRDVASSITRPVRQLRGFKKIRLDVQQRRHVDFVLTKKDFGFLDKKWRLKVEAGVFEIYIGNSSDTTLKRTFTVSTTKVF</sequence>
<dbReference type="InterPro" id="IPR013783">
    <property type="entry name" value="Ig-like_fold"/>
</dbReference>
<evidence type="ECO:0000256" key="1">
    <source>
        <dbReference type="ARBA" id="ARBA00000448"/>
    </source>
</evidence>
<proteinExistence type="inferred from homology"/>
<comment type="similarity">
    <text evidence="2">Belongs to the glycosyl hydrolase 3 family.</text>
</comment>